<dbReference type="InterPro" id="IPR011002">
    <property type="entry name" value="FliG_a-hlx"/>
</dbReference>
<gene>
    <name evidence="14" type="ORF">SAMN04488003_101154</name>
</gene>
<comment type="function">
    <text evidence="10">FliG is one of three proteins (FliG, FliN, FliM) that forms the rotor-mounted switch complex (C ring), located at the base of the basal body. This complex interacts with the CheY and CheZ chemotaxis proteins, in addition to contacting components of the motor that determine the direction of flagellar rotation.</text>
</comment>
<proteinExistence type="inferred from homology"/>
<comment type="subcellular location">
    <subcellularLocation>
        <location evidence="1">Bacterial flagellum basal body</location>
    </subcellularLocation>
    <subcellularLocation>
        <location evidence="2">Cell membrane</location>
        <topology evidence="2">Peripheral membrane protein</topology>
        <orientation evidence="2">Cytoplasmic side</orientation>
    </subcellularLocation>
</comment>
<dbReference type="Pfam" id="PF14842">
    <property type="entry name" value="FliG_N"/>
    <property type="match status" value="1"/>
</dbReference>
<keyword evidence="14" id="KW-0969">Cilium</keyword>
<dbReference type="AlphaFoldDB" id="A0A1H7YFA0"/>
<dbReference type="PANTHER" id="PTHR30534">
    <property type="entry name" value="FLAGELLAR MOTOR SWITCH PROTEIN FLIG"/>
    <property type="match status" value="1"/>
</dbReference>
<dbReference type="Pfam" id="PF01706">
    <property type="entry name" value="FliG_C"/>
    <property type="match status" value="1"/>
</dbReference>
<keyword evidence="14" id="KW-0966">Cell projection</keyword>
<evidence type="ECO:0000256" key="3">
    <source>
        <dbReference type="ARBA" id="ARBA00010299"/>
    </source>
</evidence>
<dbReference type="InterPro" id="IPR000090">
    <property type="entry name" value="Flg_Motor_Flig"/>
</dbReference>
<keyword evidence="6" id="KW-0145">Chemotaxis</keyword>
<dbReference type="GO" id="GO:0003774">
    <property type="term" value="F:cytoskeletal motor activity"/>
    <property type="evidence" value="ECO:0007669"/>
    <property type="project" value="InterPro"/>
</dbReference>
<organism evidence="14 15">
    <name type="scientific">Loktanella fryxellensis</name>
    <dbReference type="NCBI Taxonomy" id="245187"/>
    <lineage>
        <taxon>Bacteria</taxon>
        <taxon>Pseudomonadati</taxon>
        <taxon>Pseudomonadota</taxon>
        <taxon>Alphaproteobacteria</taxon>
        <taxon>Rhodobacterales</taxon>
        <taxon>Roseobacteraceae</taxon>
        <taxon>Loktanella</taxon>
    </lineage>
</organism>
<dbReference type="SUPFAM" id="SSF48029">
    <property type="entry name" value="FliG"/>
    <property type="match status" value="2"/>
</dbReference>
<evidence type="ECO:0000259" key="13">
    <source>
        <dbReference type="Pfam" id="PF14842"/>
    </source>
</evidence>
<feature type="domain" description="Flagellar motor switch protein FliG C-terminal" evidence="11">
    <location>
        <begin position="205"/>
        <end position="318"/>
    </location>
</feature>
<keyword evidence="7" id="KW-0283">Flagellar rotation</keyword>
<dbReference type="Pfam" id="PF14841">
    <property type="entry name" value="FliG_M"/>
    <property type="match status" value="1"/>
</dbReference>
<dbReference type="InterPro" id="IPR032779">
    <property type="entry name" value="FliG_M"/>
</dbReference>
<evidence type="ECO:0000256" key="8">
    <source>
        <dbReference type="ARBA" id="ARBA00023136"/>
    </source>
</evidence>
<evidence type="ECO:0000256" key="9">
    <source>
        <dbReference type="ARBA" id="ARBA00023143"/>
    </source>
</evidence>
<reference evidence="14 15" key="1">
    <citation type="submission" date="2016-10" db="EMBL/GenBank/DDBJ databases">
        <authorList>
            <person name="de Groot N.N."/>
        </authorList>
    </citation>
    <scope>NUCLEOTIDE SEQUENCE [LARGE SCALE GENOMIC DNA]</scope>
    <source>
        <strain evidence="14 15">DSM 16213</strain>
    </source>
</reference>
<evidence type="ECO:0000313" key="15">
    <source>
        <dbReference type="Proteomes" id="UP000199585"/>
    </source>
</evidence>
<feature type="domain" description="Flagellar motor switch protein FliG middle" evidence="12">
    <location>
        <begin position="105"/>
        <end position="167"/>
    </location>
</feature>
<dbReference type="STRING" id="245187.SAMN04488003_101154"/>
<dbReference type="Gene3D" id="1.10.220.30">
    <property type="match status" value="2"/>
</dbReference>
<keyword evidence="15" id="KW-1185">Reference proteome</keyword>
<keyword evidence="9" id="KW-0975">Bacterial flagellum</keyword>
<evidence type="ECO:0000256" key="1">
    <source>
        <dbReference type="ARBA" id="ARBA00004117"/>
    </source>
</evidence>
<dbReference type="GO" id="GO:0071973">
    <property type="term" value="P:bacterial-type flagellum-dependent cell motility"/>
    <property type="evidence" value="ECO:0007669"/>
    <property type="project" value="InterPro"/>
</dbReference>
<accession>A0A1H7YFA0</accession>
<dbReference type="GO" id="GO:0006935">
    <property type="term" value="P:chemotaxis"/>
    <property type="evidence" value="ECO:0007669"/>
    <property type="project" value="UniProtKB-KW"/>
</dbReference>
<name>A0A1H7YFA0_9RHOB</name>
<dbReference type="Proteomes" id="UP000199585">
    <property type="component" value="Unassembled WGS sequence"/>
</dbReference>
<evidence type="ECO:0000256" key="2">
    <source>
        <dbReference type="ARBA" id="ARBA00004413"/>
    </source>
</evidence>
<evidence type="ECO:0000256" key="4">
    <source>
        <dbReference type="ARBA" id="ARBA00021870"/>
    </source>
</evidence>
<keyword evidence="5" id="KW-1003">Cell membrane</keyword>
<dbReference type="InterPro" id="IPR028263">
    <property type="entry name" value="FliG_N"/>
</dbReference>
<dbReference type="InterPro" id="IPR023087">
    <property type="entry name" value="Flg_Motor_Flig_C"/>
</dbReference>
<dbReference type="PANTHER" id="PTHR30534:SF0">
    <property type="entry name" value="FLAGELLAR MOTOR SWITCH PROTEIN FLIG"/>
    <property type="match status" value="1"/>
</dbReference>
<evidence type="ECO:0000259" key="12">
    <source>
        <dbReference type="Pfam" id="PF14841"/>
    </source>
</evidence>
<dbReference type="GO" id="GO:0009425">
    <property type="term" value="C:bacterial-type flagellum basal body"/>
    <property type="evidence" value="ECO:0007669"/>
    <property type="project" value="UniProtKB-SubCell"/>
</dbReference>
<evidence type="ECO:0000256" key="6">
    <source>
        <dbReference type="ARBA" id="ARBA00022500"/>
    </source>
</evidence>
<comment type="similarity">
    <text evidence="3">Belongs to the FliG family.</text>
</comment>
<evidence type="ECO:0000256" key="7">
    <source>
        <dbReference type="ARBA" id="ARBA00022779"/>
    </source>
</evidence>
<evidence type="ECO:0000256" key="5">
    <source>
        <dbReference type="ARBA" id="ARBA00022475"/>
    </source>
</evidence>
<evidence type="ECO:0000313" key="14">
    <source>
        <dbReference type="EMBL" id="SEM44892.1"/>
    </source>
</evidence>
<feature type="domain" description="Flagellar motor switch protein FliG N-terminal" evidence="13">
    <location>
        <begin position="5"/>
        <end position="95"/>
    </location>
</feature>
<keyword evidence="14" id="KW-0282">Flagellum</keyword>
<protein>
    <recommendedName>
        <fullName evidence="4">Flagellar motor switch protein FliG</fullName>
    </recommendedName>
</protein>
<dbReference type="EMBL" id="FOCI01000001">
    <property type="protein sequence ID" value="SEM44892.1"/>
    <property type="molecule type" value="Genomic_DNA"/>
</dbReference>
<dbReference type="PRINTS" id="PR00954">
    <property type="entry name" value="FLGMOTORFLIG"/>
</dbReference>
<evidence type="ECO:0000256" key="10">
    <source>
        <dbReference type="ARBA" id="ARBA00025598"/>
    </source>
</evidence>
<evidence type="ECO:0000259" key="11">
    <source>
        <dbReference type="Pfam" id="PF01706"/>
    </source>
</evidence>
<keyword evidence="8" id="KW-0472">Membrane</keyword>
<sequence length="328" mass="34707">MIVQLLINDGTKLPLSAMPDHVQEDLARELGAIRLVDRDTVTAVATEFADLLDAVGLSAPGNVDAALESLAGQISPHLADKLRDQMYNRQGTDPWVRILNMATDDIMRVLSDESIQIGAVLLSKLPVARAAEVLGKLPGPRARRITFAVRQTADIGPDAVRRIGQALVADYCRTRVTAFDKAPVARVGAILNSSPAPTRDDMLAGLDESDAVFANDVRKSIFTFENIPTRVKPIDIPTCLRDIDQNDLAVALAHAFATGGARDAAANFILDCISLRMATALKEAAAEKGRVKAADGEVALNAVSAAVRTLADAGSITLLSPDADADGA</sequence>
<dbReference type="GO" id="GO:0005886">
    <property type="term" value="C:plasma membrane"/>
    <property type="evidence" value="ECO:0007669"/>
    <property type="project" value="UniProtKB-SubCell"/>
</dbReference>